<dbReference type="GeneID" id="66071018"/>
<evidence type="ECO:0000313" key="2">
    <source>
        <dbReference type="Proteomes" id="UP001049176"/>
    </source>
</evidence>
<dbReference type="RefSeq" id="XP_043016632.1">
    <property type="nucleotide sequence ID" value="XM_043147918.1"/>
</dbReference>
<reference evidence="1" key="1">
    <citation type="journal article" date="2021" name="Genome Biol. Evol.">
        <title>The assembled and annotated genome of the fairy-ring fungus Marasmius oreades.</title>
        <authorList>
            <person name="Hiltunen M."/>
            <person name="Ament-Velasquez S.L."/>
            <person name="Johannesson H."/>
        </authorList>
    </citation>
    <scope>NUCLEOTIDE SEQUENCE</scope>
    <source>
        <strain evidence="1">03SP1</strain>
    </source>
</reference>
<proteinExistence type="predicted"/>
<name>A0A9P7V4T4_9AGAR</name>
<organism evidence="1 2">
    <name type="scientific">Marasmius oreades</name>
    <name type="common">fairy-ring Marasmius</name>
    <dbReference type="NCBI Taxonomy" id="181124"/>
    <lineage>
        <taxon>Eukaryota</taxon>
        <taxon>Fungi</taxon>
        <taxon>Dikarya</taxon>
        <taxon>Basidiomycota</taxon>
        <taxon>Agaricomycotina</taxon>
        <taxon>Agaricomycetes</taxon>
        <taxon>Agaricomycetidae</taxon>
        <taxon>Agaricales</taxon>
        <taxon>Marasmiineae</taxon>
        <taxon>Marasmiaceae</taxon>
        <taxon>Marasmius</taxon>
    </lineage>
</organism>
<sequence>MAVHEALKMDFRKMDMPAVALLNVPDRGDTPYVNFLSTSCQLSSSSFKLQVSHPCDIKVSTPTGALKSESSLGW</sequence>
<dbReference type="EMBL" id="CM032181">
    <property type="protein sequence ID" value="KAG7100162.1"/>
    <property type="molecule type" value="Genomic_DNA"/>
</dbReference>
<protein>
    <submittedName>
        <fullName evidence="1">Uncharacterized protein</fullName>
    </submittedName>
</protein>
<dbReference type="AlphaFoldDB" id="A0A9P7V4T4"/>
<evidence type="ECO:0000313" key="1">
    <source>
        <dbReference type="EMBL" id="KAG7100162.1"/>
    </source>
</evidence>
<accession>A0A9P7V4T4</accession>
<dbReference type="KEGG" id="more:E1B28_001942"/>
<gene>
    <name evidence="1" type="ORF">E1B28_001942</name>
</gene>
<comment type="caution">
    <text evidence="1">The sequence shown here is derived from an EMBL/GenBank/DDBJ whole genome shotgun (WGS) entry which is preliminary data.</text>
</comment>
<dbReference type="Proteomes" id="UP001049176">
    <property type="component" value="Chromosome 1"/>
</dbReference>
<keyword evidence="2" id="KW-1185">Reference proteome</keyword>